<keyword evidence="2" id="KW-1185">Reference proteome</keyword>
<dbReference type="InterPro" id="IPR024072">
    <property type="entry name" value="DHFR-like_dom_sf"/>
</dbReference>
<protein>
    <submittedName>
        <fullName evidence="1">Uncharacterized protein</fullName>
    </submittedName>
</protein>
<sequence length="49" mass="5326">MMQSNLIGEYVLQIHPLVLGKGHRLFPGNSATLHSNLVESVTDGYTLSS</sequence>
<evidence type="ECO:0000313" key="2">
    <source>
        <dbReference type="Proteomes" id="UP000831782"/>
    </source>
</evidence>
<proteinExistence type="predicted"/>
<gene>
    <name evidence="1" type="ORF">MUN88_06955</name>
</gene>
<dbReference type="EMBL" id="CP095072">
    <property type="protein sequence ID" value="UOQ49806.1"/>
    <property type="molecule type" value="Genomic_DNA"/>
</dbReference>
<name>A0ABY4EZH4_9BACI</name>
<accession>A0ABY4EZH4</accession>
<evidence type="ECO:0000313" key="1">
    <source>
        <dbReference type="EMBL" id="UOQ49806.1"/>
    </source>
</evidence>
<organism evidence="1 2">
    <name type="scientific">Gracilibacillus caseinilyticus</name>
    <dbReference type="NCBI Taxonomy" id="2932256"/>
    <lineage>
        <taxon>Bacteria</taxon>
        <taxon>Bacillati</taxon>
        <taxon>Bacillota</taxon>
        <taxon>Bacilli</taxon>
        <taxon>Bacillales</taxon>
        <taxon>Bacillaceae</taxon>
        <taxon>Gracilibacillus</taxon>
    </lineage>
</organism>
<reference evidence="1 2" key="1">
    <citation type="submission" date="2022-04" db="EMBL/GenBank/DDBJ databases">
        <title>Gracilibacillus sp. isolated from saltern.</title>
        <authorList>
            <person name="Won M."/>
            <person name="Lee C.-M."/>
            <person name="Woen H.-Y."/>
            <person name="Kwon S.-W."/>
        </authorList>
    </citation>
    <scope>NUCLEOTIDE SEQUENCE [LARGE SCALE GENOMIC DNA]</scope>
    <source>
        <strain evidence="1 2">SSWR10-1</strain>
    </source>
</reference>
<dbReference type="Proteomes" id="UP000831782">
    <property type="component" value="Chromosome"/>
</dbReference>
<dbReference type="RefSeq" id="WP_244722623.1">
    <property type="nucleotide sequence ID" value="NZ_CP095072.1"/>
</dbReference>
<dbReference type="Gene3D" id="3.40.430.10">
    <property type="entry name" value="Dihydrofolate Reductase, subunit A"/>
    <property type="match status" value="1"/>
</dbReference>